<evidence type="ECO:0000313" key="16">
    <source>
        <dbReference type="Proteomes" id="UP000254651"/>
    </source>
</evidence>
<feature type="binding site" evidence="10">
    <location>
        <begin position="109"/>
        <end position="115"/>
    </location>
    <ligand>
        <name>ATP</name>
        <dbReference type="ChEBI" id="CHEBI:30616"/>
    </ligand>
</feature>
<sequence length="453" mass="47508">MMKPLDLAFICQALNLPVPSENRAVNRIVTDSRDIQAGDVFFALAGENHDAHDYVADVSAKGAAAAVVSREDCAGLAGALKVEDTLAALQTLAAAWRDNVNPFVFGITGSSGKTTVKEMLAAVLRHAFGQEAVLATAGNFNNHIGLPLTLLKLNEKHRYAVIEMGMNHFGELALLTRIAKPDTALVNNALRAHVGCGFDGVGDIAKAKSEIYEGLSSDGLAWLPAEDANIDIFKAATGRLKTQTFGAESGDVHAENIVLKPLSCTFDLVCGGERAAVVLPVPGRHNVANACAAAALASAAGLSLAQISDGLKDFSNIKGRLQIKPGIKGATIIDDTYNANPDSMKAALDVLAALPAPRVFVMGDMGELGETEAAAMHAEVGAYARAKGIEFAYFVGDDSVEAAETFGAAGLWFAAKDPLIQVMSHDLPEGANVLVKGSRFMKMEEVVEALLAQ</sequence>
<dbReference type="Pfam" id="PF08245">
    <property type="entry name" value="Mur_ligase_M"/>
    <property type="match status" value="1"/>
</dbReference>
<dbReference type="PANTHER" id="PTHR43024:SF1">
    <property type="entry name" value="UDP-N-ACETYLMURAMOYL-TRIPEPTIDE--D-ALANYL-D-ALANINE LIGASE"/>
    <property type="match status" value="1"/>
</dbReference>
<dbReference type="AlphaFoldDB" id="A0A378UKC0"/>
<evidence type="ECO:0000256" key="1">
    <source>
        <dbReference type="ARBA" id="ARBA00022490"/>
    </source>
</evidence>
<evidence type="ECO:0000313" key="15">
    <source>
        <dbReference type="EMBL" id="STZ76922.1"/>
    </source>
</evidence>
<comment type="function">
    <text evidence="10 11">Involved in cell wall formation. Catalyzes the final step in the synthesis of UDP-N-acetylmuramoyl-pentapeptide, the precursor of murein.</text>
</comment>
<dbReference type="Gene3D" id="3.40.1390.10">
    <property type="entry name" value="MurE/MurF, N-terminal domain"/>
    <property type="match status" value="1"/>
</dbReference>
<reference evidence="15 16" key="1">
    <citation type="submission" date="2018-06" db="EMBL/GenBank/DDBJ databases">
        <authorList>
            <consortium name="Pathogen Informatics"/>
            <person name="Doyle S."/>
        </authorList>
    </citation>
    <scope>NUCLEOTIDE SEQUENCE [LARGE SCALE GENOMIC DNA]</scope>
    <source>
        <strain evidence="15 16">NCTC10295</strain>
    </source>
</reference>
<feature type="domain" description="Mur ligase C-terminal" evidence="13">
    <location>
        <begin position="319"/>
        <end position="439"/>
    </location>
</feature>
<dbReference type="InterPro" id="IPR005863">
    <property type="entry name" value="UDP-N-AcMur_synth"/>
</dbReference>
<keyword evidence="4 10" id="KW-0547">Nucleotide-binding</keyword>
<feature type="domain" description="Mur ligase N-terminal catalytic" evidence="12">
    <location>
        <begin position="27"/>
        <end position="94"/>
    </location>
</feature>
<dbReference type="InterPro" id="IPR035911">
    <property type="entry name" value="MurE/MurF_N"/>
</dbReference>
<evidence type="ECO:0000256" key="7">
    <source>
        <dbReference type="ARBA" id="ARBA00022984"/>
    </source>
</evidence>
<evidence type="ECO:0000256" key="3">
    <source>
        <dbReference type="ARBA" id="ARBA00022618"/>
    </source>
</evidence>
<dbReference type="InterPro" id="IPR000713">
    <property type="entry name" value="Mur_ligase_N"/>
</dbReference>
<dbReference type="InterPro" id="IPR051046">
    <property type="entry name" value="MurCDEF_CellWall_CoF430Synth"/>
</dbReference>
<keyword evidence="1 10" id="KW-0963">Cytoplasm</keyword>
<keyword evidence="7 10" id="KW-0573">Peptidoglycan synthesis</keyword>
<keyword evidence="9 10" id="KW-0961">Cell wall biogenesis/degradation</keyword>
<evidence type="ECO:0000259" key="12">
    <source>
        <dbReference type="Pfam" id="PF01225"/>
    </source>
</evidence>
<keyword evidence="8 10" id="KW-0131">Cell cycle</keyword>
<dbReference type="UniPathway" id="UPA00219"/>
<dbReference type="SUPFAM" id="SSF53623">
    <property type="entry name" value="MurD-like peptide ligases, catalytic domain"/>
    <property type="match status" value="1"/>
</dbReference>
<evidence type="ECO:0000259" key="13">
    <source>
        <dbReference type="Pfam" id="PF02875"/>
    </source>
</evidence>
<dbReference type="GO" id="GO:0005737">
    <property type="term" value="C:cytoplasm"/>
    <property type="evidence" value="ECO:0007669"/>
    <property type="project" value="UniProtKB-SubCell"/>
</dbReference>
<evidence type="ECO:0000256" key="11">
    <source>
        <dbReference type="RuleBase" id="RU004136"/>
    </source>
</evidence>
<keyword evidence="5 10" id="KW-0067">ATP-binding</keyword>
<organism evidence="15 16">
    <name type="scientific">Bergeriella denitrificans</name>
    <name type="common">Neisseria denitrificans</name>
    <dbReference type="NCBI Taxonomy" id="494"/>
    <lineage>
        <taxon>Bacteria</taxon>
        <taxon>Pseudomonadati</taxon>
        <taxon>Pseudomonadota</taxon>
        <taxon>Betaproteobacteria</taxon>
        <taxon>Neisseriales</taxon>
        <taxon>Neisseriaceae</taxon>
        <taxon>Bergeriella</taxon>
    </lineage>
</organism>
<evidence type="ECO:0000256" key="6">
    <source>
        <dbReference type="ARBA" id="ARBA00022960"/>
    </source>
</evidence>
<dbReference type="InterPro" id="IPR036615">
    <property type="entry name" value="Mur_ligase_C_dom_sf"/>
</dbReference>
<keyword evidence="2 10" id="KW-0436">Ligase</keyword>
<protein>
    <recommendedName>
        <fullName evidence="10 11">UDP-N-acetylmuramoyl-tripeptide--D-alanyl-D-alanine ligase</fullName>
        <ecNumber evidence="10 11">6.3.2.10</ecNumber>
    </recommendedName>
    <alternativeName>
        <fullName evidence="10">D-alanyl-D-alanine-adding enzyme</fullName>
    </alternativeName>
</protein>
<keyword evidence="6 10" id="KW-0133">Cell shape</keyword>
<dbReference type="GO" id="GO:0051301">
    <property type="term" value="P:cell division"/>
    <property type="evidence" value="ECO:0007669"/>
    <property type="project" value="UniProtKB-KW"/>
</dbReference>
<accession>A0A378UKC0</accession>
<gene>
    <name evidence="10 15" type="primary">murF</name>
    <name evidence="15" type="ORF">NCTC10295_01712</name>
</gene>
<comment type="similarity">
    <text evidence="10">Belongs to the MurCDEF family. MurF subfamily.</text>
</comment>
<dbReference type="Gene3D" id="3.90.190.20">
    <property type="entry name" value="Mur ligase, C-terminal domain"/>
    <property type="match status" value="1"/>
</dbReference>
<dbReference type="Gene3D" id="3.40.1190.10">
    <property type="entry name" value="Mur-like, catalytic domain"/>
    <property type="match status" value="1"/>
</dbReference>
<evidence type="ECO:0000256" key="8">
    <source>
        <dbReference type="ARBA" id="ARBA00023306"/>
    </source>
</evidence>
<name>A0A378UKC0_BERDE</name>
<dbReference type="EC" id="6.3.2.10" evidence="10 11"/>
<dbReference type="GO" id="GO:0009252">
    <property type="term" value="P:peptidoglycan biosynthetic process"/>
    <property type="evidence" value="ECO:0007669"/>
    <property type="project" value="UniProtKB-UniRule"/>
</dbReference>
<dbReference type="SUPFAM" id="SSF53244">
    <property type="entry name" value="MurD-like peptide ligases, peptide-binding domain"/>
    <property type="match status" value="1"/>
</dbReference>
<dbReference type="NCBIfam" id="TIGR01143">
    <property type="entry name" value="murF"/>
    <property type="match status" value="1"/>
</dbReference>
<dbReference type="GO" id="GO:0071555">
    <property type="term" value="P:cell wall organization"/>
    <property type="evidence" value="ECO:0007669"/>
    <property type="project" value="UniProtKB-KW"/>
</dbReference>
<dbReference type="Pfam" id="PF01225">
    <property type="entry name" value="Mur_ligase"/>
    <property type="match status" value="1"/>
</dbReference>
<evidence type="ECO:0000256" key="2">
    <source>
        <dbReference type="ARBA" id="ARBA00022598"/>
    </source>
</evidence>
<comment type="catalytic activity">
    <reaction evidence="10 11">
        <text>D-alanyl-D-alanine + UDP-N-acetyl-alpha-D-muramoyl-L-alanyl-gamma-D-glutamyl-meso-2,6-diaminopimelate + ATP = UDP-N-acetyl-alpha-D-muramoyl-L-alanyl-gamma-D-glutamyl-meso-2,6-diaminopimeloyl-D-alanyl-D-alanine + ADP + phosphate + H(+)</text>
        <dbReference type="Rhea" id="RHEA:28374"/>
        <dbReference type="ChEBI" id="CHEBI:15378"/>
        <dbReference type="ChEBI" id="CHEBI:30616"/>
        <dbReference type="ChEBI" id="CHEBI:43474"/>
        <dbReference type="ChEBI" id="CHEBI:57822"/>
        <dbReference type="ChEBI" id="CHEBI:61386"/>
        <dbReference type="ChEBI" id="CHEBI:83905"/>
        <dbReference type="ChEBI" id="CHEBI:456216"/>
        <dbReference type="EC" id="6.3.2.10"/>
    </reaction>
</comment>
<dbReference type="GO" id="GO:0008766">
    <property type="term" value="F:UDP-N-acetylmuramoylalanyl-D-glutamyl-2,6-diaminopimelate-D-alanyl-D-alanine ligase activity"/>
    <property type="evidence" value="ECO:0007669"/>
    <property type="project" value="RHEA"/>
</dbReference>
<evidence type="ECO:0000256" key="5">
    <source>
        <dbReference type="ARBA" id="ARBA00022840"/>
    </source>
</evidence>
<dbReference type="InterPro" id="IPR004101">
    <property type="entry name" value="Mur_ligase_C"/>
</dbReference>
<keyword evidence="16" id="KW-1185">Reference proteome</keyword>
<dbReference type="Proteomes" id="UP000254651">
    <property type="component" value="Unassembled WGS sequence"/>
</dbReference>
<dbReference type="GO" id="GO:0005524">
    <property type="term" value="F:ATP binding"/>
    <property type="evidence" value="ECO:0007669"/>
    <property type="project" value="UniProtKB-UniRule"/>
</dbReference>
<evidence type="ECO:0000259" key="14">
    <source>
        <dbReference type="Pfam" id="PF08245"/>
    </source>
</evidence>
<dbReference type="GO" id="GO:0047480">
    <property type="term" value="F:UDP-N-acetylmuramoyl-tripeptide-D-alanyl-D-alanine ligase activity"/>
    <property type="evidence" value="ECO:0007669"/>
    <property type="project" value="UniProtKB-UniRule"/>
</dbReference>
<feature type="domain" description="Mur ligase central" evidence="14">
    <location>
        <begin position="107"/>
        <end position="297"/>
    </location>
</feature>
<dbReference type="SUPFAM" id="SSF63418">
    <property type="entry name" value="MurE/MurF N-terminal domain"/>
    <property type="match status" value="1"/>
</dbReference>
<proteinExistence type="inferred from homology"/>
<evidence type="ECO:0000256" key="9">
    <source>
        <dbReference type="ARBA" id="ARBA00023316"/>
    </source>
</evidence>
<dbReference type="InterPro" id="IPR013221">
    <property type="entry name" value="Mur_ligase_cen"/>
</dbReference>
<evidence type="ECO:0000256" key="10">
    <source>
        <dbReference type="HAMAP-Rule" id="MF_02019"/>
    </source>
</evidence>
<dbReference type="HAMAP" id="MF_02019">
    <property type="entry name" value="MurF"/>
    <property type="match status" value="1"/>
</dbReference>
<comment type="subcellular location">
    <subcellularLocation>
        <location evidence="10 11">Cytoplasm</location>
    </subcellularLocation>
</comment>
<dbReference type="EMBL" id="UGQS01000002">
    <property type="protein sequence ID" value="STZ76922.1"/>
    <property type="molecule type" value="Genomic_DNA"/>
</dbReference>
<evidence type="ECO:0000256" key="4">
    <source>
        <dbReference type="ARBA" id="ARBA00022741"/>
    </source>
</evidence>
<keyword evidence="3 10" id="KW-0132">Cell division</keyword>
<dbReference type="GO" id="GO:0008360">
    <property type="term" value="P:regulation of cell shape"/>
    <property type="evidence" value="ECO:0007669"/>
    <property type="project" value="UniProtKB-KW"/>
</dbReference>
<dbReference type="PANTHER" id="PTHR43024">
    <property type="entry name" value="UDP-N-ACETYLMURAMOYL-TRIPEPTIDE--D-ALANYL-D-ALANINE LIGASE"/>
    <property type="match status" value="1"/>
</dbReference>
<dbReference type="InterPro" id="IPR036565">
    <property type="entry name" value="Mur-like_cat_sf"/>
</dbReference>
<dbReference type="Pfam" id="PF02875">
    <property type="entry name" value="Mur_ligase_C"/>
    <property type="match status" value="1"/>
</dbReference>
<comment type="pathway">
    <text evidence="10 11">Cell wall biogenesis; peptidoglycan biosynthesis.</text>
</comment>